<dbReference type="InterPro" id="IPR000014">
    <property type="entry name" value="PAS"/>
</dbReference>
<evidence type="ECO:0000256" key="1">
    <source>
        <dbReference type="ARBA" id="ARBA00004429"/>
    </source>
</evidence>
<evidence type="ECO:0000256" key="5">
    <source>
        <dbReference type="ARBA" id="ARBA00022519"/>
    </source>
</evidence>
<evidence type="ECO:0000256" key="4">
    <source>
        <dbReference type="ARBA" id="ARBA00022500"/>
    </source>
</evidence>
<evidence type="ECO:0000256" key="7">
    <source>
        <dbReference type="ARBA" id="ARBA00022989"/>
    </source>
</evidence>
<dbReference type="GO" id="GO:0005886">
    <property type="term" value="C:plasma membrane"/>
    <property type="evidence" value="ECO:0007669"/>
    <property type="project" value="UniProtKB-SubCell"/>
</dbReference>
<dbReference type="InterPro" id="IPR004089">
    <property type="entry name" value="MCPsignal_dom"/>
</dbReference>
<dbReference type="OrthoDB" id="9781845at2"/>
<evidence type="ECO:0000256" key="11">
    <source>
        <dbReference type="PROSITE-ProRule" id="PRU00284"/>
    </source>
</evidence>
<keyword evidence="3" id="KW-0488">Methylation</keyword>
<dbReference type="EMBL" id="MPRL01000092">
    <property type="protein sequence ID" value="OOZ38430.1"/>
    <property type="molecule type" value="Genomic_DNA"/>
</dbReference>
<evidence type="ECO:0000256" key="6">
    <source>
        <dbReference type="ARBA" id="ARBA00022692"/>
    </source>
</evidence>
<keyword evidence="8 12" id="KW-0472">Membrane</keyword>
<dbReference type="RefSeq" id="WP_078485005.1">
    <property type="nucleotide sequence ID" value="NZ_MPRL01000092.1"/>
</dbReference>
<dbReference type="NCBIfam" id="TIGR00229">
    <property type="entry name" value="sensory_box"/>
    <property type="match status" value="1"/>
</dbReference>
<comment type="subcellular location">
    <subcellularLocation>
        <location evidence="1">Cell inner membrane</location>
        <topology evidence="1">Multi-pass membrane protein</topology>
    </subcellularLocation>
</comment>
<comment type="similarity">
    <text evidence="10">Belongs to the methyl-accepting chemotaxis (MCP) protein family.</text>
</comment>
<dbReference type="Pfam" id="PF08447">
    <property type="entry name" value="PAS_3"/>
    <property type="match status" value="1"/>
</dbReference>
<dbReference type="CDD" id="cd00130">
    <property type="entry name" value="PAS"/>
    <property type="match status" value="1"/>
</dbReference>
<dbReference type="FunFam" id="3.30.450.20:FF:000046">
    <property type="entry name" value="Aerotaxis sensor receptor"/>
    <property type="match status" value="1"/>
</dbReference>
<evidence type="ECO:0000256" key="3">
    <source>
        <dbReference type="ARBA" id="ARBA00022481"/>
    </source>
</evidence>
<evidence type="ECO:0000313" key="17">
    <source>
        <dbReference type="Proteomes" id="UP000191110"/>
    </source>
</evidence>
<keyword evidence="9 11" id="KW-0807">Transducer</keyword>
<dbReference type="PANTHER" id="PTHR32089:SF112">
    <property type="entry name" value="LYSOZYME-LIKE PROTEIN-RELATED"/>
    <property type="match status" value="1"/>
</dbReference>
<feature type="domain" description="Methyl-accepting transducer" evidence="13">
    <location>
        <begin position="252"/>
        <end position="488"/>
    </location>
</feature>
<evidence type="ECO:0000259" key="13">
    <source>
        <dbReference type="PROSITE" id="PS50111"/>
    </source>
</evidence>
<feature type="domain" description="T-SNARE coiled-coil homology" evidence="15">
    <location>
        <begin position="447"/>
        <end position="501"/>
    </location>
</feature>
<evidence type="ECO:0000256" key="8">
    <source>
        <dbReference type="ARBA" id="ARBA00023136"/>
    </source>
</evidence>
<dbReference type="Gene3D" id="1.10.287.950">
    <property type="entry name" value="Methyl-accepting chemotaxis protein"/>
    <property type="match status" value="1"/>
</dbReference>
<protein>
    <submittedName>
        <fullName evidence="16">Chemotaxis protein</fullName>
    </submittedName>
</protein>
<dbReference type="SUPFAM" id="SSF55785">
    <property type="entry name" value="PYP-like sensor domain (PAS domain)"/>
    <property type="match status" value="1"/>
</dbReference>
<keyword evidence="17" id="KW-1185">Reference proteome</keyword>
<keyword evidence="2" id="KW-1003">Cell membrane</keyword>
<dbReference type="PROSITE" id="PS50111">
    <property type="entry name" value="CHEMOTAXIS_TRANSDUC_2"/>
    <property type="match status" value="1"/>
</dbReference>
<feature type="transmembrane region" description="Helical" evidence="12">
    <location>
        <begin position="153"/>
        <end position="172"/>
    </location>
</feature>
<dbReference type="SMART" id="SM00283">
    <property type="entry name" value="MA"/>
    <property type="match status" value="1"/>
</dbReference>
<sequence length="526" mass="55957">MKKNLPISNVEREYAATANILSTTDLKGAISYFNDDFLAISGFEPDELTGKNHNVVRHPEMPSAAFDDLWNTVKGGNSWMGIVKNRCKNGDHYWVDAYVTPIRSNGSTIEYQSVRQKPDREHVARAEKVYAQLSEGKVPSSIKPSKLSTGSKVIAAISVALLASILLVSVILKVDMIATIAMIVATTIFSSIAALITLNPIKAAVDKARSVTDNPIARHIYTGRNDDAGALLLAMKALGSETGGIVGRISDDSKKLSTGAESLAATVEITTQGIQQQYSETDQVATAINEMTASIHEVSSNAQLTADAAREAMSESNNGRSVVQSASSSIGNLAQEIERASSVIANVETNSNEISSIVDVIQGVAEQTNLLALNAAIEAARAGEQGRGFAVVADEVRTLASRTNGATEEIQSMIEKLQAGTSEAVSVMSKSREQAVHSVEQATTAAQSLETIAGSVDKINDMSMTIASAVEEQSAVAEEINRSITTIRDTAENNMQGSRDAEEASMTMAGLANGLRELADEFWTKK</sequence>
<reference evidence="16 17" key="1">
    <citation type="submission" date="2016-11" db="EMBL/GenBank/DDBJ databases">
        <title>Mixed transmission modes and dynamic genome evolution in an obligate animal-bacterial symbiosis.</title>
        <authorList>
            <person name="Russell S.L."/>
            <person name="Corbett-Detig R.B."/>
            <person name="Cavanaugh C.M."/>
        </authorList>
    </citation>
    <scope>NUCLEOTIDE SEQUENCE [LARGE SCALE GENOMIC DNA]</scope>
    <source>
        <strain evidence="16">Sveles-Q1</strain>
    </source>
</reference>
<gene>
    <name evidence="16" type="ORF">BOW53_15555</name>
</gene>
<dbReference type="Pfam" id="PF00015">
    <property type="entry name" value="MCPsignal"/>
    <property type="match status" value="1"/>
</dbReference>
<comment type="caution">
    <text evidence="16">The sequence shown here is derived from an EMBL/GenBank/DDBJ whole genome shotgun (WGS) entry which is preliminary data.</text>
</comment>
<dbReference type="InterPro" id="IPR035965">
    <property type="entry name" value="PAS-like_dom_sf"/>
</dbReference>
<name>A0A1T2L089_9GAMM</name>
<dbReference type="Proteomes" id="UP000191110">
    <property type="component" value="Unassembled WGS sequence"/>
</dbReference>
<dbReference type="PROSITE" id="PS50192">
    <property type="entry name" value="T_SNARE"/>
    <property type="match status" value="1"/>
</dbReference>
<evidence type="ECO:0000313" key="16">
    <source>
        <dbReference type="EMBL" id="OOZ38430.1"/>
    </source>
</evidence>
<keyword evidence="7 12" id="KW-1133">Transmembrane helix</keyword>
<keyword evidence="4" id="KW-0145">Chemotaxis</keyword>
<dbReference type="PANTHER" id="PTHR32089">
    <property type="entry name" value="METHYL-ACCEPTING CHEMOTAXIS PROTEIN MCPB"/>
    <property type="match status" value="1"/>
</dbReference>
<dbReference type="InterPro" id="IPR013655">
    <property type="entry name" value="PAS_fold_3"/>
</dbReference>
<dbReference type="AlphaFoldDB" id="A0A1T2L089"/>
<dbReference type="CDD" id="cd11386">
    <property type="entry name" value="MCP_signal"/>
    <property type="match status" value="1"/>
</dbReference>
<evidence type="ECO:0000256" key="10">
    <source>
        <dbReference type="ARBA" id="ARBA00029447"/>
    </source>
</evidence>
<dbReference type="Gene3D" id="3.30.450.20">
    <property type="entry name" value="PAS domain"/>
    <property type="match status" value="1"/>
</dbReference>
<feature type="domain" description="PAS" evidence="14">
    <location>
        <begin position="25"/>
        <end position="76"/>
    </location>
</feature>
<evidence type="ECO:0000256" key="9">
    <source>
        <dbReference type="ARBA" id="ARBA00023224"/>
    </source>
</evidence>
<evidence type="ECO:0000259" key="14">
    <source>
        <dbReference type="PROSITE" id="PS50112"/>
    </source>
</evidence>
<dbReference type="GO" id="GO:0052131">
    <property type="term" value="P:positive aerotaxis"/>
    <property type="evidence" value="ECO:0007669"/>
    <property type="project" value="UniProtKB-ARBA"/>
</dbReference>
<dbReference type="GO" id="GO:0007165">
    <property type="term" value="P:signal transduction"/>
    <property type="evidence" value="ECO:0007669"/>
    <property type="project" value="UniProtKB-KW"/>
</dbReference>
<evidence type="ECO:0000256" key="12">
    <source>
        <dbReference type="SAM" id="Phobius"/>
    </source>
</evidence>
<dbReference type="InterPro" id="IPR000727">
    <property type="entry name" value="T_SNARE_dom"/>
</dbReference>
<dbReference type="PROSITE" id="PS50112">
    <property type="entry name" value="PAS"/>
    <property type="match status" value="1"/>
</dbReference>
<dbReference type="FunFam" id="1.10.287.950:FF:000001">
    <property type="entry name" value="Methyl-accepting chemotaxis sensory transducer"/>
    <property type="match status" value="1"/>
</dbReference>
<organism evidence="16 17">
    <name type="scientific">Solemya pervernicosa gill symbiont</name>
    <dbReference type="NCBI Taxonomy" id="642797"/>
    <lineage>
        <taxon>Bacteria</taxon>
        <taxon>Pseudomonadati</taxon>
        <taxon>Pseudomonadota</taxon>
        <taxon>Gammaproteobacteria</taxon>
        <taxon>sulfur-oxidizing symbionts</taxon>
    </lineage>
</organism>
<evidence type="ECO:0000256" key="2">
    <source>
        <dbReference type="ARBA" id="ARBA00022475"/>
    </source>
</evidence>
<keyword evidence="5" id="KW-0997">Cell inner membrane</keyword>
<keyword evidence="6 12" id="KW-0812">Transmembrane</keyword>
<proteinExistence type="inferred from homology"/>
<accession>A0A1T2L089</accession>
<evidence type="ECO:0000259" key="15">
    <source>
        <dbReference type="PROSITE" id="PS50192"/>
    </source>
</evidence>
<feature type="transmembrane region" description="Helical" evidence="12">
    <location>
        <begin position="178"/>
        <end position="198"/>
    </location>
</feature>
<dbReference type="SUPFAM" id="SSF58104">
    <property type="entry name" value="Methyl-accepting chemotaxis protein (MCP) signaling domain"/>
    <property type="match status" value="1"/>
</dbReference>